<evidence type="ECO:0000313" key="8">
    <source>
        <dbReference type="Proteomes" id="UP000290900"/>
    </source>
</evidence>
<dbReference type="InParanoid" id="A0A448YHW6"/>
<keyword evidence="5" id="KW-0472">Membrane</keyword>
<dbReference type="STRING" id="13370.A0A448YHW6"/>
<evidence type="ECO:0000256" key="4">
    <source>
        <dbReference type="ARBA" id="ARBA00022927"/>
    </source>
</evidence>
<keyword evidence="4 6" id="KW-0653">Protein transport</keyword>
<comment type="subcellular location">
    <subcellularLocation>
        <location evidence="1">Membrane</location>
        <topology evidence="1">Peripheral membrane protein</topology>
    </subcellularLocation>
</comment>
<sequence length="842" mass="97585">MSNRNNITPGEQAKVLDNSITVIRQQVALMRKCLETKNHFMDALKHASTFLNELRTNSLTPKQYYELYIMVYEGLEYLSQDLKDTHPNNHLADLYELVQYAGNIVPRLYLMITVGTVYMGVKDAPVKEIMTDMMEMCRGVQHPIRGLFLRYYLSQRTKDLLPTEFSDPSTEKKDELALKGDVSDSIQFIITNFIEMNKLWVRWQHQGHSSEHRKRVEERKELQILVGSNLVRLSQLDAIDRVYYKKHILPLILEQIVKCRDLIAQEYLLDVIIQVFPDEFHLITLDEFFDATLNLDPHVSIKSIVLTLVDRLIGFKKREPDYVAKVVADDSVDIFGKIIGFIDKLSQLKPDMSATDYSSILESISKLSITYYPDRYANIDSIFAHATELFKDKGSSPELQAQNNWKTLLLAPISMYSDVRSILQLDNHYLEFFNLQSYQLRRSVSMEIVEKFLEEEVKITTKEELDKVFTVVQPLIVVPEDPTVKALKLGDPALNSLPGASVADTETEEDSKDSLDIILQQESLAKLLQLIYNKNPYKHFELLEIARDYLQPAKQRVKYTYPTLVAMTLKLVRKLYLVKHIETKRQKNKIAKFFTFISGLITVMGQHTYNAVDCFNLNLMTAEIADESKLVDISYDFFIESLVIYEQFFVDSRSQYQALMSLINKLISAKNMIQQNVENFDRLITKTTLYSSKLLRKTDQCRAVYMSSHLWWIVEDVDDYGDADESEPINAMMSHLSLKDDGKRVLECLQKSLRIADSILDNNVSLELFIEILNQSLYFFIHGNEMVSVRYLNGLIELIRNNFKAVGKIEGPFEATWKHFDRTLKYIREQKSIDPRFDEVNA</sequence>
<dbReference type="InterPro" id="IPR042491">
    <property type="entry name" value="Vps35_C"/>
</dbReference>
<reference evidence="7 8" key="1">
    <citation type="submission" date="2018-12" db="EMBL/GenBank/DDBJ databases">
        <authorList>
            <person name="Tiukova I."/>
            <person name="Dainat J."/>
        </authorList>
    </citation>
    <scope>NUCLEOTIDE SEQUENCE [LARGE SCALE GENOMIC DNA]</scope>
</reference>
<accession>A0A448YHW6</accession>
<proteinExistence type="inferred from homology"/>
<evidence type="ECO:0000256" key="6">
    <source>
        <dbReference type="PIRNR" id="PIRNR009375"/>
    </source>
</evidence>
<dbReference type="PIRSF" id="PIRSF009375">
    <property type="entry name" value="Retromer_Vps35"/>
    <property type="match status" value="1"/>
</dbReference>
<evidence type="ECO:0000256" key="2">
    <source>
        <dbReference type="ARBA" id="ARBA00006536"/>
    </source>
</evidence>
<evidence type="ECO:0000313" key="7">
    <source>
        <dbReference type="EMBL" id="VEU20544.1"/>
    </source>
</evidence>
<evidence type="ECO:0000256" key="3">
    <source>
        <dbReference type="ARBA" id="ARBA00022448"/>
    </source>
</evidence>
<gene>
    <name evidence="7" type="ORF">BRENAR_LOCUS1279</name>
</gene>
<dbReference type="Pfam" id="PF03635">
    <property type="entry name" value="Vps35"/>
    <property type="match status" value="1"/>
</dbReference>
<name>A0A448YHW6_BRENA</name>
<dbReference type="AlphaFoldDB" id="A0A448YHW6"/>
<dbReference type="FunCoup" id="A0A448YHW6">
    <property type="interactions" value="1309"/>
</dbReference>
<dbReference type="EMBL" id="CAACVR010000005">
    <property type="protein sequence ID" value="VEU20544.1"/>
    <property type="molecule type" value="Genomic_DNA"/>
</dbReference>
<dbReference type="Gene3D" id="1.25.40.660">
    <property type="entry name" value="Vacuolar protein sorting-associated protein 35, helical subcomplex Vps35-C"/>
    <property type="match status" value="1"/>
</dbReference>
<keyword evidence="3 6" id="KW-0813">Transport</keyword>
<dbReference type="GO" id="GO:0005829">
    <property type="term" value="C:cytosol"/>
    <property type="evidence" value="ECO:0007669"/>
    <property type="project" value="GOC"/>
</dbReference>
<evidence type="ECO:0000256" key="5">
    <source>
        <dbReference type="ARBA" id="ARBA00023136"/>
    </source>
</evidence>
<keyword evidence="8" id="KW-1185">Reference proteome</keyword>
<comment type="function">
    <text evidence="6">Plays a role in vesicular protein sorting.</text>
</comment>
<comment type="similarity">
    <text evidence="2 6">Belongs to the VPS35 family.</text>
</comment>
<evidence type="ECO:0000256" key="1">
    <source>
        <dbReference type="ARBA" id="ARBA00004170"/>
    </source>
</evidence>
<dbReference type="GO" id="GO:0030906">
    <property type="term" value="C:retromer, cargo-selective complex"/>
    <property type="evidence" value="ECO:0007669"/>
    <property type="project" value="InterPro"/>
</dbReference>
<dbReference type="OrthoDB" id="10258141at2759"/>
<dbReference type="PANTHER" id="PTHR11099">
    <property type="entry name" value="VACUOLAR SORTING PROTEIN 35"/>
    <property type="match status" value="1"/>
</dbReference>
<dbReference type="GO" id="GO:0006886">
    <property type="term" value="P:intracellular protein transport"/>
    <property type="evidence" value="ECO:0007669"/>
    <property type="project" value="TreeGrafter"/>
</dbReference>
<dbReference type="Proteomes" id="UP000290900">
    <property type="component" value="Unassembled WGS sequence"/>
</dbReference>
<dbReference type="InterPro" id="IPR005378">
    <property type="entry name" value="Vps35"/>
</dbReference>
<dbReference type="GO" id="GO:0042147">
    <property type="term" value="P:retrograde transport, endosome to Golgi"/>
    <property type="evidence" value="ECO:0007669"/>
    <property type="project" value="InterPro"/>
</dbReference>
<protein>
    <recommendedName>
        <fullName evidence="6">Vacuolar protein sorting-associated protein 35</fullName>
    </recommendedName>
</protein>
<dbReference type="PANTHER" id="PTHR11099:SF0">
    <property type="entry name" value="VACUOLAR PROTEIN SORTING-ASSOCIATED PROTEIN 35"/>
    <property type="match status" value="1"/>
</dbReference>
<organism evidence="7 8">
    <name type="scientific">Brettanomyces naardenensis</name>
    <name type="common">Yeast</name>
    <dbReference type="NCBI Taxonomy" id="13370"/>
    <lineage>
        <taxon>Eukaryota</taxon>
        <taxon>Fungi</taxon>
        <taxon>Dikarya</taxon>
        <taxon>Ascomycota</taxon>
        <taxon>Saccharomycotina</taxon>
        <taxon>Pichiomycetes</taxon>
        <taxon>Pichiales</taxon>
        <taxon>Pichiaceae</taxon>
        <taxon>Brettanomyces</taxon>
    </lineage>
</organism>
<dbReference type="GO" id="GO:0005770">
    <property type="term" value="C:late endosome"/>
    <property type="evidence" value="ECO:0007669"/>
    <property type="project" value="TreeGrafter"/>
</dbReference>